<reference evidence="1" key="1">
    <citation type="submission" date="2020-03" db="EMBL/GenBank/DDBJ databases">
        <title>The deep terrestrial virosphere.</title>
        <authorList>
            <person name="Holmfeldt K."/>
            <person name="Nilsson E."/>
            <person name="Simone D."/>
            <person name="Lopez-Fernandez M."/>
            <person name="Wu X."/>
            <person name="de Brujin I."/>
            <person name="Lundin D."/>
            <person name="Andersson A."/>
            <person name="Bertilsson S."/>
            <person name="Dopson M."/>
        </authorList>
    </citation>
    <scope>NUCLEOTIDE SEQUENCE</scope>
    <source>
        <strain evidence="1">TM448A02587</strain>
        <strain evidence="2">TM448B02647</strain>
    </source>
</reference>
<name>A0A6H1ZXW6_9ZZZZ</name>
<evidence type="ECO:0000313" key="1">
    <source>
        <dbReference type="EMBL" id="QJA52261.1"/>
    </source>
</evidence>
<proteinExistence type="predicted"/>
<gene>
    <name evidence="1" type="ORF">TM448A02587_0003</name>
    <name evidence="2" type="ORF">TM448B02647_0003</name>
</gene>
<organism evidence="1">
    <name type="scientific">viral metagenome</name>
    <dbReference type="NCBI Taxonomy" id="1070528"/>
    <lineage>
        <taxon>unclassified sequences</taxon>
        <taxon>metagenomes</taxon>
        <taxon>organismal metagenomes</taxon>
    </lineage>
</organism>
<accession>A0A6H1ZXW6</accession>
<sequence>MTILSYLIARLGDLVNLLADAAIWAWDSTLPLDWLGDIFYELHWLVLNIVSWIYGFDDWLMAISYKVEDILDWDAVQDLLLDWLPHLRHMHDWWYDWVYWVGRQITEWWQTAISEVEDLISAAIQGFRDLVDDLDSWLSNLQSSWNNFWVSILPNLADWTGVDDLIRTWFTNFTPFWEDWLDWKDSVAEFFTDPLQWLYDKMDEWFERFW</sequence>
<evidence type="ECO:0000313" key="2">
    <source>
        <dbReference type="EMBL" id="QJI01566.1"/>
    </source>
</evidence>
<protein>
    <submittedName>
        <fullName evidence="1">Uncharacterized protein</fullName>
    </submittedName>
</protein>
<dbReference type="EMBL" id="MT144326">
    <property type="protein sequence ID" value="QJA52261.1"/>
    <property type="molecule type" value="Genomic_DNA"/>
</dbReference>
<dbReference type="EMBL" id="MT144933">
    <property type="protein sequence ID" value="QJI01566.1"/>
    <property type="molecule type" value="Genomic_DNA"/>
</dbReference>
<dbReference type="AlphaFoldDB" id="A0A6H1ZXW6"/>